<dbReference type="WBParaSite" id="ACOC_0000896401-mRNA-1">
    <property type="protein sequence ID" value="ACOC_0000896401-mRNA-1"/>
    <property type="gene ID" value="ACOC_0000896401"/>
</dbReference>
<accession>A0A158PJM8</accession>
<gene>
    <name evidence="1" type="ORF">ACOC_LOCUS8965</name>
</gene>
<evidence type="ECO:0000313" key="3">
    <source>
        <dbReference type="WBParaSite" id="ACOC_0000896401-mRNA-1"/>
    </source>
</evidence>
<proteinExistence type="predicted"/>
<dbReference type="Proteomes" id="UP000267027">
    <property type="component" value="Unassembled WGS sequence"/>
</dbReference>
<evidence type="ECO:0000313" key="2">
    <source>
        <dbReference type="Proteomes" id="UP000267027"/>
    </source>
</evidence>
<reference evidence="3" key="1">
    <citation type="submission" date="2016-04" db="UniProtKB">
        <authorList>
            <consortium name="WormBaseParasite"/>
        </authorList>
    </citation>
    <scope>IDENTIFICATION</scope>
</reference>
<dbReference type="AlphaFoldDB" id="A0A158PJM8"/>
<evidence type="ECO:0000313" key="1">
    <source>
        <dbReference type="EMBL" id="VDM60550.1"/>
    </source>
</evidence>
<name>A0A158PJM8_ANGCS</name>
<reference evidence="1 2" key="2">
    <citation type="submission" date="2018-11" db="EMBL/GenBank/DDBJ databases">
        <authorList>
            <consortium name="Pathogen Informatics"/>
        </authorList>
    </citation>
    <scope>NUCLEOTIDE SEQUENCE [LARGE SCALE GENOMIC DNA]</scope>
    <source>
        <strain evidence="1 2">Costa Rica</strain>
    </source>
</reference>
<protein>
    <submittedName>
        <fullName evidence="3">Capsid protein</fullName>
    </submittedName>
</protein>
<organism evidence="3">
    <name type="scientific">Angiostrongylus costaricensis</name>
    <name type="common">Nematode worm</name>
    <dbReference type="NCBI Taxonomy" id="334426"/>
    <lineage>
        <taxon>Eukaryota</taxon>
        <taxon>Metazoa</taxon>
        <taxon>Ecdysozoa</taxon>
        <taxon>Nematoda</taxon>
        <taxon>Chromadorea</taxon>
        <taxon>Rhabditida</taxon>
        <taxon>Rhabditina</taxon>
        <taxon>Rhabditomorpha</taxon>
        <taxon>Strongyloidea</taxon>
        <taxon>Metastrongylidae</taxon>
        <taxon>Angiostrongylus</taxon>
    </lineage>
</organism>
<keyword evidence="2" id="KW-1185">Reference proteome</keyword>
<dbReference type="EMBL" id="UYYA01004229">
    <property type="protein sequence ID" value="VDM60550.1"/>
    <property type="molecule type" value="Genomic_DNA"/>
</dbReference>
<sequence>MVESVRIADLQNPKLDIYPYTKFEYDPYTVFDSFYVKVYGEARSRSEDGQPANENTVVMGVITSTPSSEIVDVDRQLSFPTMSATKPSGFPVPVNFPPTLMPTLAPADVTTSDAIFRLTPIPLDFRLV</sequence>
<dbReference type="OrthoDB" id="5796153at2759"/>